<accession>A0A9Q3D5N2</accession>
<dbReference type="Gene3D" id="1.10.150.60">
    <property type="entry name" value="ARID DNA-binding domain"/>
    <property type="match status" value="1"/>
</dbReference>
<protein>
    <recommendedName>
        <fullName evidence="2">ARID domain-containing protein</fullName>
    </recommendedName>
</protein>
<sequence>MTISNSSSSAIQALPDSPYSTPSPHLSQASPSNNPLYQPSQPFNITPFSTGLTVDKFIITLRDTFYCENLPWPGPSELRGKELDLYKLFTICATTGGFNIVTSSGLWTHIAMKLDIAIQKQQPEKFKLQAARAQAHSHSVSQSPSQGQTPQNHPKPQSSYPPSDQILNEQLN</sequence>
<organism evidence="3 4">
    <name type="scientific">Austropuccinia psidii MF-1</name>
    <dbReference type="NCBI Taxonomy" id="1389203"/>
    <lineage>
        <taxon>Eukaryota</taxon>
        <taxon>Fungi</taxon>
        <taxon>Dikarya</taxon>
        <taxon>Basidiomycota</taxon>
        <taxon>Pucciniomycotina</taxon>
        <taxon>Pucciniomycetes</taxon>
        <taxon>Pucciniales</taxon>
        <taxon>Sphaerophragmiaceae</taxon>
        <taxon>Austropuccinia</taxon>
    </lineage>
</organism>
<feature type="domain" description="ARID" evidence="2">
    <location>
        <begin position="51"/>
        <end position="142"/>
    </location>
</feature>
<comment type="caution">
    <text evidence="3">The sequence shown here is derived from an EMBL/GenBank/DDBJ whole genome shotgun (WGS) entry which is preliminary data.</text>
</comment>
<feature type="compositionally biased region" description="Polar residues" evidence="1">
    <location>
        <begin position="18"/>
        <end position="36"/>
    </location>
</feature>
<feature type="region of interest" description="Disordered" evidence="1">
    <location>
        <begin position="1"/>
        <end position="36"/>
    </location>
</feature>
<gene>
    <name evidence="3" type="ORF">O181_037029</name>
</gene>
<reference evidence="3" key="1">
    <citation type="submission" date="2021-03" db="EMBL/GenBank/DDBJ databases">
        <title>Draft genome sequence of rust myrtle Austropuccinia psidii MF-1, a brazilian biotype.</title>
        <authorList>
            <person name="Quecine M.C."/>
            <person name="Pachon D.M.R."/>
            <person name="Bonatelli M.L."/>
            <person name="Correr F.H."/>
            <person name="Franceschini L.M."/>
            <person name="Leite T.F."/>
            <person name="Margarido G.R.A."/>
            <person name="Almeida C.A."/>
            <person name="Ferrarezi J.A."/>
            <person name="Labate C.A."/>
        </authorList>
    </citation>
    <scope>NUCLEOTIDE SEQUENCE</scope>
    <source>
        <strain evidence="3">MF-1</strain>
    </source>
</reference>
<feature type="compositionally biased region" description="Polar residues" evidence="1">
    <location>
        <begin position="1"/>
        <end position="11"/>
    </location>
</feature>
<evidence type="ECO:0000313" key="3">
    <source>
        <dbReference type="EMBL" id="MBW0497314.1"/>
    </source>
</evidence>
<dbReference type="InterPro" id="IPR036431">
    <property type="entry name" value="ARID_dom_sf"/>
</dbReference>
<dbReference type="SUPFAM" id="SSF46774">
    <property type="entry name" value="ARID-like"/>
    <property type="match status" value="1"/>
</dbReference>
<dbReference type="InterPro" id="IPR001606">
    <property type="entry name" value="ARID_dom"/>
</dbReference>
<dbReference type="EMBL" id="AVOT02014116">
    <property type="protein sequence ID" value="MBW0497314.1"/>
    <property type="molecule type" value="Genomic_DNA"/>
</dbReference>
<name>A0A9Q3D5N2_9BASI</name>
<dbReference type="GO" id="GO:0003677">
    <property type="term" value="F:DNA binding"/>
    <property type="evidence" value="ECO:0007669"/>
    <property type="project" value="InterPro"/>
</dbReference>
<dbReference type="Pfam" id="PF01388">
    <property type="entry name" value="ARID"/>
    <property type="match status" value="1"/>
</dbReference>
<dbReference type="AlphaFoldDB" id="A0A9Q3D5N2"/>
<dbReference type="PROSITE" id="PS51011">
    <property type="entry name" value="ARID"/>
    <property type="match status" value="1"/>
</dbReference>
<feature type="compositionally biased region" description="Polar residues" evidence="1">
    <location>
        <begin position="136"/>
        <end position="172"/>
    </location>
</feature>
<dbReference type="Proteomes" id="UP000765509">
    <property type="component" value="Unassembled WGS sequence"/>
</dbReference>
<keyword evidence="4" id="KW-1185">Reference proteome</keyword>
<evidence type="ECO:0000313" key="4">
    <source>
        <dbReference type="Proteomes" id="UP000765509"/>
    </source>
</evidence>
<proteinExistence type="predicted"/>
<feature type="region of interest" description="Disordered" evidence="1">
    <location>
        <begin position="127"/>
        <end position="172"/>
    </location>
</feature>
<dbReference type="OrthoDB" id="2503003at2759"/>
<evidence type="ECO:0000259" key="2">
    <source>
        <dbReference type="PROSITE" id="PS51011"/>
    </source>
</evidence>
<dbReference type="CDD" id="cd16100">
    <property type="entry name" value="ARID"/>
    <property type="match status" value="1"/>
</dbReference>
<evidence type="ECO:0000256" key="1">
    <source>
        <dbReference type="SAM" id="MobiDB-lite"/>
    </source>
</evidence>